<evidence type="ECO:0000259" key="1">
    <source>
        <dbReference type="Pfam" id="PF06544"/>
    </source>
</evidence>
<gene>
    <name evidence="2" type="primary">jg24967</name>
    <name evidence="2" type="ORF">PAEG_LOCUS487</name>
</gene>
<dbReference type="AlphaFoldDB" id="A0A8S4QDS9"/>
<dbReference type="EMBL" id="CAKXAJ010001528">
    <property type="protein sequence ID" value="CAH2207867.1"/>
    <property type="molecule type" value="Genomic_DNA"/>
</dbReference>
<comment type="caution">
    <text evidence="2">The sequence shown here is derived from an EMBL/GenBank/DDBJ whole genome shotgun (WGS) entry which is preliminary data.</text>
</comment>
<dbReference type="Proteomes" id="UP000838756">
    <property type="component" value="Unassembled WGS sequence"/>
</dbReference>
<dbReference type="Pfam" id="PF06544">
    <property type="entry name" value="Prp3_C"/>
    <property type="match status" value="1"/>
</dbReference>
<dbReference type="InterPro" id="IPR059181">
    <property type="entry name" value="RWDD2A-B_C"/>
</dbReference>
<feature type="domain" description="Small nuclear ribonucleoprotein Prp3 C-terminal" evidence="1">
    <location>
        <begin position="1"/>
        <end position="67"/>
    </location>
</feature>
<evidence type="ECO:0000313" key="3">
    <source>
        <dbReference type="Proteomes" id="UP000838756"/>
    </source>
</evidence>
<sequence>MAKEYNLTGFCLPGKPGIICVEGTESECNEWWKIIKSMSWKKIAIRKSEIFDLSNQIEEQRFDNFEEMHFQNPSTKHSNHANMSEFSKYMEQCGLIQTFNEFFGLCNNT</sequence>
<dbReference type="OrthoDB" id="432412at2759"/>
<protein>
    <submittedName>
        <fullName evidence="2">Jg24967 protein</fullName>
    </submittedName>
</protein>
<dbReference type="InterPro" id="IPR017359">
    <property type="entry name" value="Phi-like"/>
</dbReference>
<organism evidence="2 3">
    <name type="scientific">Pararge aegeria aegeria</name>
    <dbReference type="NCBI Taxonomy" id="348720"/>
    <lineage>
        <taxon>Eukaryota</taxon>
        <taxon>Metazoa</taxon>
        <taxon>Ecdysozoa</taxon>
        <taxon>Arthropoda</taxon>
        <taxon>Hexapoda</taxon>
        <taxon>Insecta</taxon>
        <taxon>Pterygota</taxon>
        <taxon>Neoptera</taxon>
        <taxon>Endopterygota</taxon>
        <taxon>Lepidoptera</taxon>
        <taxon>Glossata</taxon>
        <taxon>Ditrysia</taxon>
        <taxon>Papilionoidea</taxon>
        <taxon>Nymphalidae</taxon>
        <taxon>Satyrinae</taxon>
        <taxon>Satyrini</taxon>
        <taxon>Parargina</taxon>
        <taxon>Pararge</taxon>
    </lineage>
</organism>
<reference evidence="2" key="1">
    <citation type="submission" date="2022-03" db="EMBL/GenBank/DDBJ databases">
        <authorList>
            <person name="Lindestad O."/>
        </authorList>
    </citation>
    <scope>NUCLEOTIDE SEQUENCE</scope>
</reference>
<dbReference type="InterPro" id="IPR010541">
    <property type="entry name" value="Prp3_C"/>
</dbReference>
<name>A0A8S4QDS9_9NEOP</name>
<proteinExistence type="predicted"/>
<keyword evidence="3" id="KW-1185">Reference proteome</keyword>
<dbReference type="PANTHER" id="PTHR15955:SF8">
    <property type="entry name" value="RWD DOMAIN-CONTAINING PROTEIN 2B-RELATED"/>
    <property type="match status" value="1"/>
</dbReference>
<accession>A0A8S4QDS9</accession>
<dbReference type="CDD" id="cd24163">
    <property type="entry name" value="RWDD2_C"/>
    <property type="match status" value="1"/>
</dbReference>
<dbReference type="PANTHER" id="PTHR15955">
    <property type="entry name" value="RWD DOMAIN CONTAINING PROTEIN 2"/>
    <property type="match status" value="1"/>
</dbReference>
<evidence type="ECO:0000313" key="2">
    <source>
        <dbReference type="EMBL" id="CAH2207867.1"/>
    </source>
</evidence>